<gene>
    <name evidence="23" type="ORF">LYPA_23C010203</name>
</gene>
<evidence type="ECO:0000256" key="1">
    <source>
        <dbReference type="ARBA" id="ARBA00004236"/>
    </source>
</evidence>
<keyword evidence="14" id="KW-0325">Glycoprotein</keyword>
<evidence type="ECO:0000256" key="7">
    <source>
        <dbReference type="ARBA" id="ARBA00022729"/>
    </source>
</evidence>
<feature type="disulfide bond" evidence="15">
    <location>
        <begin position="851"/>
        <end position="860"/>
    </location>
</feature>
<feature type="domain" description="EGF-like" evidence="21">
    <location>
        <begin position="710"/>
        <end position="746"/>
    </location>
</feature>
<dbReference type="GO" id="GO:0010557">
    <property type="term" value="P:positive regulation of macromolecule biosynthetic process"/>
    <property type="evidence" value="ECO:0007669"/>
    <property type="project" value="UniProtKB-ARBA"/>
</dbReference>
<dbReference type="PROSITE" id="PS01187">
    <property type="entry name" value="EGF_CA"/>
    <property type="match status" value="4"/>
</dbReference>
<keyword evidence="11 17" id="KW-1133">Transmembrane helix</keyword>
<dbReference type="SMART" id="SM00215">
    <property type="entry name" value="VWC_out"/>
    <property type="match status" value="1"/>
</dbReference>
<feature type="transmembrane region" description="Helical" evidence="19">
    <location>
        <begin position="1073"/>
        <end position="1098"/>
    </location>
</feature>
<dbReference type="GO" id="GO:0042127">
    <property type="term" value="P:regulation of cell population proliferation"/>
    <property type="evidence" value="ECO:0007669"/>
    <property type="project" value="UniProtKB-ARBA"/>
</dbReference>
<dbReference type="FunFam" id="2.10.25.10:FF:000431">
    <property type="entry name" value="Delta-like protein"/>
    <property type="match status" value="1"/>
</dbReference>
<feature type="chain" id="PRO_5019759912" description="Delta-like protein" evidence="20">
    <location>
        <begin position="31"/>
        <end position="1223"/>
    </location>
</feature>
<dbReference type="GO" id="GO:0005112">
    <property type="term" value="F:Notch binding"/>
    <property type="evidence" value="ECO:0007669"/>
    <property type="project" value="InterPro"/>
</dbReference>
<evidence type="ECO:0000256" key="15">
    <source>
        <dbReference type="PROSITE-ProRule" id="PRU00076"/>
    </source>
</evidence>
<feature type="disulfide bond" evidence="15">
    <location>
        <begin position="405"/>
        <end position="414"/>
    </location>
</feature>
<evidence type="ECO:0000256" key="8">
    <source>
        <dbReference type="ARBA" id="ARBA00022737"/>
    </source>
</evidence>
<dbReference type="InterPro" id="IPR011651">
    <property type="entry name" value="Notch_ligand_N"/>
</dbReference>
<dbReference type="PROSITE" id="PS00010">
    <property type="entry name" value="ASX_HYDROXYL"/>
    <property type="match status" value="10"/>
</dbReference>
<feature type="disulfide bond" evidence="15">
    <location>
        <begin position="443"/>
        <end position="452"/>
    </location>
</feature>
<dbReference type="InterPro" id="IPR013032">
    <property type="entry name" value="EGF-like_CS"/>
</dbReference>
<dbReference type="Pfam" id="PF00008">
    <property type="entry name" value="EGF"/>
    <property type="match status" value="5"/>
</dbReference>
<feature type="disulfide bond" evidence="15">
    <location>
        <begin position="660"/>
        <end position="669"/>
    </location>
</feature>
<feature type="disulfide bond" evidence="15">
    <location>
        <begin position="775"/>
        <end position="784"/>
    </location>
</feature>
<proteinExistence type="predicted"/>
<feature type="disulfide bond" evidence="15">
    <location>
        <begin position="813"/>
        <end position="822"/>
    </location>
</feature>
<feature type="disulfide bond" evidence="15">
    <location>
        <begin position="698"/>
        <end position="707"/>
    </location>
</feature>
<dbReference type="EMBL" id="CAAGRJ010028558">
    <property type="protein sequence ID" value="VFV40126.1"/>
    <property type="molecule type" value="Genomic_DNA"/>
</dbReference>
<dbReference type="InterPro" id="IPR001774">
    <property type="entry name" value="DSL"/>
</dbReference>
<dbReference type="GO" id="GO:0005886">
    <property type="term" value="C:plasma membrane"/>
    <property type="evidence" value="ECO:0007669"/>
    <property type="project" value="UniProtKB-SubCell"/>
</dbReference>
<dbReference type="FunFam" id="2.60.40.3510:FF:000001">
    <property type="entry name" value="Delta-like protein"/>
    <property type="match status" value="1"/>
</dbReference>
<evidence type="ECO:0000256" key="17">
    <source>
        <dbReference type="RuleBase" id="RU280815"/>
    </source>
</evidence>
<dbReference type="SMART" id="SM00181">
    <property type="entry name" value="EGF"/>
    <property type="match status" value="16"/>
</dbReference>
<feature type="disulfide bond" evidence="15">
    <location>
        <begin position="459"/>
        <end position="469"/>
    </location>
</feature>
<keyword evidence="7 17" id="KW-0732">Signal</keyword>
<feature type="domain" description="EGF-like" evidence="21">
    <location>
        <begin position="341"/>
        <end position="377"/>
    </location>
</feature>
<dbReference type="GO" id="GO:0051239">
    <property type="term" value="P:regulation of multicellular organismal process"/>
    <property type="evidence" value="ECO:0007669"/>
    <property type="project" value="UniProtKB-ARBA"/>
</dbReference>
<dbReference type="GO" id="GO:0010468">
    <property type="term" value="P:regulation of gene expression"/>
    <property type="evidence" value="ECO:0007669"/>
    <property type="project" value="UniProtKB-ARBA"/>
</dbReference>
<feature type="disulfide bond" evidence="15">
    <location>
        <begin position="258"/>
        <end position="267"/>
    </location>
</feature>
<dbReference type="PRINTS" id="PR02059">
    <property type="entry name" value="JAGGEDFAMILY"/>
</dbReference>
<keyword evidence="8 17" id="KW-0677">Repeat</keyword>
<evidence type="ECO:0000256" key="4">
    <source>
        <dbReference type="ARBA" id="ARBA00022475"/>
    </source>
</evidence>
<dbReference type="PANTHER" id="PTHR12916">
    <property type="entry name" value="CYTOCHROME C OXIDASE POLYPEPTIDE VIC-2"/>
    <property type="match status" value="1"/>
</dbReference>
<organism evidence="23 24">
    <name type="scientific">Lynx pardinus</name>
    <name type="common">Iberian lynx</name>
    <name type="synonym">Felis pardina</name>
    <dbReference type="NCBI Taxonomy" id="191816"/>
    <lineage>
        <taxon>Eukaryota</taxon>
        <taxon>Metazoa</taxon>
        <taxon>Chordata</taxon>
        <taxon>Craniata</taxon>
        <taxon>Vertebrata</taxon>
        <taxon>Euteleostomi</taxon>
        <taxon>Mammalia</taxon>
        <taxon>Eutheria</taxon>
        <taxon>Laurasiatheria</taxon>
        <taxon>Carnivora</taxon>
        <taxon>Feliformia</taxon>
        <taxon>Felidae</taxon>
        <taxon>Felinae</taxon>
        <taxon>Lynx</taxon>
    </lineage>
</organism>
<feature type="disulfide bond" evidence="15">
    <location>
        <begin position="329"/>
        <end position="338"/>
    </location>
</feature>
<dbReference type="Pfam" id="PF12661">
    <property type="entry name" value="hEGF"/>
    <property type="match status" value="2"/>
</dbReference>
<keyword evidence="13 15" id="KW-1015">Disulfide bond</keyword>
<dbReference type="Gene3D" id="2.10.25.10">
    <property type="entry name" value="Laminin"/>
    <property type="match status" value="15"/>
</dbReference>
<keyword evidence="12 17" id="KW-0472">Membrane</keyword>
<keyword evidence="3 17" id="KW-0217">Developmental protein</keyword>
<name>A0A485P8G8_LYNPA</name>
<protein>
    <recommendedName>
        <fullName evidence="17">Delta-like protein</fullName>
    </recommendedName>
</protein>
<evidence type="ECO:0000256" key="2">
    <source>
        <dbReference type="ARBA" id="ARBA00004479"/>
    </source>
</evidence>
<dbReference type="SMART" id="SM00214">
    <property type="entry name" value="VWC"/>
    <property type="match status" value="1"/>
</dbReference>
<evidence type="ECO:0000256" key="20">
    <source>
        <dbReference type="SAM" id="SignalP"/>
    </source>
</evidence>
<dbReference type="FunFam" id="2.10.25.10:FF:000229">
    <property type="entry name" value="Delta-like protein"/>
    <property type="match status" value="1"/>
</dbReference>
<keyword evidence="4" id="KW-1003">Cell membrane</keyword>
<dbReference type="Gene3D" id="2.10.25.140">
    <property type="match status" value="1"/>
</dbReference>
<dbReference type="Pfam" id="PF21700">
    <property type="entry name" value="EGF_DL_JAG"/>
    <property type="match status" value="1"/>
</dbReference>
<dbReference type="InterPro" id="IPR000742">
    <property type="entry name" value="EGF"/>
</dbReference>
<dbReference type="GO" id="GO:0042491">
    <property type="term" value="P:inner ear auditory receptor cell differentiation"/>
    <property type="evidence" value="ECO:0007669"/>
    <property type="project" value="UniProtKB-ARBA"/>
</dbReference>
<feature type="domain" description="EGF-like" evidence="21">
    <location>
        <begin position="417"/>
        <end position="453"/>
    </location>
</feature>
<accession>A0A485P8G8</accession>
<dbReference type="InterPro" id="IPR009030">
    <property type="entry name" value="Growth_fac_rcpt_cys_sf"/>
</dbReference>
<keyword evidence="6 17" id="KW-0812">Transmembrane</keyword>
<dbReference type="GO" id="GO:0045596">
    <property type="term" value="P:negative regulation of cell differentiation"/>
    <property type="evidence" value="ECO:0007669"/>
    <property type="project" value="UniProtKB-ARBA"/>
</dbReference>
<evidence type="ECO:0000256" key="3">
    <source>
        <dbReference type="ARBA" id="ARBA00022473"/>
    </source>
</evidence>
<evidence type="ECO:0000256" key="12">
    <source>
        <dbReference type="ARBA" id="ARBA00023136"/>
    </source>
</evidence>
<sequence length="1223" mass="134202">MRSPRTRGRPGRPLSLLLALLCALRAKVCGASGQFELEILSMQNVNGELQNGNCCGGVRNPGDRKCSHDECDTYFKVCLKEYQSRVTAGGPCSFGSGSTPVIGGNTFNLKASRGNERNRIVLPFSFAWPVSGLRESYTLLVEAWDSSNDTLQPDSIIEKASHSGMINPSRQWQTLKQNTGIAHFEYQIRVTCDDYYYGFGCNKFCRPRDDFFGHYACDQNGNKTCMEGWMGPECNKAICRQGCSPKHGSCKLPGDCRCQYGWQGLYCDKCIPHPGCVHGTCNEPWQCLCETNWGGQLCDKDLNYCGTHQPCLNGGTCSNTGPDKYQCSCPEGYSGPNCEIAEHACLSDPCHNRGSCRETSLGFECECSPGWTGPTCSTNIDDCSPNNCSHGGTCQDLVNGFKCVCPPQWTGKTCQLDANECEAKPCVNAKSCKNLIASYYCDCLPGWTGQNCDININDCLGQCQNDASCRDLVNGYRCICPPGYAGDHCERDIDECASNPCLNGGHCQNEINRFQCLCPTGFSGNLCQLDIDYCEPNPCQHGAQCYNRASDYFCKCPEDYEGKNCSHLKDHCRTTPCEVIDSCTVAMASNDTPEGVRYISSNVCGPHGKCKSQSGGKFTCDCNKGFTGTYCHENINDCESNPCKNGGTCIDGVNSYKCICSDGWEGAYCETNINDCSQNPCHNGGSCRDLVNDFYCDCKNGWKGKTCHSRDSQCDEATCNNGGTCYDEGDAFKCMCPGGWEGTTCNIARNSSCLPNPCHNGGTCVVNGDSFTCVCKEGWEGPICTQNTNDCSPHPCYNSGTCVDGDNWYRCECAPGFAGPDCRININECQSSPCAFGATCVDEINGYQCVCPPGHSGAKCQEVSGRPCITMGSVIPDGAKWDDDCNACQCLNGRIACSKVWCGPRPCLLHKGHSECPSGQSCIPILDDQCFVRPCTGVGECRSSSLQPVKTKCTSDPYYQDNCANITFTFNKEMMSPGLTTEHICSELRNLNILKNVSAEYSIYIACEPSPSANNEIHVAISAEDIRDDGNPIKEITDKIIDLVSKRDGNSSLIAAVAEVRVQRRPVKNRTDFLVPLLSSVLTVAWICCLVTAFYWCVRKRRKPSSHARAASEDNTTNNVREQLNQIKNPIEKHGANTVPIKDYENKNSKMSKIRTHNSEVEEDDMDKHQQKARFAKQPAYTLVDREEKPPNGTPAKHPNWTNKQDNRDLESAQSLNRMEYIV</sequence>
<dbReference type="FunFam" id="2.10.25.140:FF:000001">
    <property type="entry name" value="Delta-like protein"/>
    <property type="match status" value="1"/>
</dbReference>
<dbReference type="FunFam" id="2.10.25.10:FF:000181">
    <property type="entry name" value="Delta-like protein"/>
    <property type="match status" value="1"/>
</dbReference>
<feature type="disulfide bond" evidence="15">
    <location>
        <begin position="736"/>
        <end position="745"/>
    </location>
</feature>
<dbReference type="Pfam" id="PF01414">
    <property type="entry name" value="DSL"/>
    <property type="match status" value="1"/>
</dbReference>
<feature type="domain" description="EGF-like" evidence="21">
    <location>
        <begin position="825"/>
        <end position="861"/>
    </location>
</feature>
<evidence type="ECO:0000256" key="14">
    <source>
        <dbReference type="ARBA" id="ARBA00023180"/>
    </source>
</evidence>
<comment type="function">
    <text evidence="17">Putative Notch ligand involved in the mediation of Notch signaling.</text>
</comment>
<dbReference type="PROSITE" id="PS00022">
    <property type="entry name" value="EGF_1"/>
    <property type="match status" value="15"/>
</dbReference>
<dbReference type="SUPFAM" id="SSF57196">
    <property type="entry name" value="EGF/Laminin"/>
    <property type="match status" value="6"/>
</dbReference>
<feature type="signal peptide" evidence="20">
    <location>
        <begin position="1"/>
        <end position="30"/>
    </location>
</feature>
<dbReference type="InterPro" id="IPR026219">
    <property type="entry name" value="Jagged/Serrate"/>
</dbReference>
<feature type="disulfide bond" evidence="15">
    <location>
        <begin position="518"/>
        <end position="527"/>
    </location>
</feature>
<dbReference type="GO" id="GO:0007219">
    <property type="term" value="P:Notch signaling pathway"/>
    <property type="evidence" value="ECO:0007669"/>
    <property type="project" value="UniProtKB-KW"/>
</dbReference>
<dbReference type="CDD" id="cd00054">
    <property type="entry name" value="EGF_CA"/>
    <property type="match status" value="13"/>
</dbReference>
<dbReference type="AlphaFoldDB" id="A0A485P8G8"/>
<evidence type="ECO:0000256" key="18">
    <source>
        <dbReference type="SAM" id="MobiDB-lite"/>
    </source>
</evidence>
<keyword evidence="9" id="KW-0106">Calcium</keyword>
<dbReference type="Pfam" id="PF07657">
    <property type="entry name" value="MNNL"/>
    <property type="match status" value="1"/>
</dbReference>
<keyword evidence="5 15" id="KW-0245">EGF-like domain</keyword>
<dbReference type="SUPFAM" id="SSF57184">
    <property type="entry name" value="Growth factor receptor domain"/>
    <property type="match status" value="2"/>
</dbReference>
<evidence type="ECO:0000256" key="10">
    <source>
        <dbReference type="ARBA" id="ARBA00022976"/>
    </source>
</evidence>
<dbReference type="FunFam" id="2.10.25.10:FF:000146">
    <property type="entry name" value="Putative neurogenic locus notch"/>
    <property type="match status" value="1"/>
</dbReference>
<feature type="disulfide bond" evidence="16">
    <location>
        <begin position="205"/>
        <end position="217"/>
    </location>
</feature>
<evidence type="ECO:0000256" key="13">
    <source>
        <dbReference type="ARBA" id="ARBA00023157"/>
    </source>
</evidence>
<evidence type="ECO:0000259" key="21">
    <source>
        <dbReference type="PROSITE" id="PS50026"/>
    </source>
</evidence>
<dbReference type="PANTHER" id="PTHR12916:SF12">
    <property type="entry name" value="DELTA-LIKE PROTEIN"/>
    <property type="match status" value="1"/>
</dbReference>
<feature type="domain" description="EGF-like" evidence="21">
    <location>
        <begin position="749"/>
        <end position="785"/>
    </location>
</feature>
<dbReference type="InterPro" id="IPR001007">
    <property type="entry name" value="VWF_dom"/>
</dbReference>
<evidence type="ECO:0000313" key="23">
    <source>
        <dbReference type="EMBL" id="VFV40126.1"/>
    </source>
</evidence>
<reference evidence="23 24" key="1">
    <citation type="submission" date="2019-01" db="EMBL/GenBank/DDBJ databases">
        <authorList>
            <person name="Alioto T."/>
            <person name="Alioto T."/>
        </authorList>
    </citation>
    <scope>NUCLEOTIDE SEQUENCE [LARGE SCALE GENOMIC DNA]</scope>
</reference>
<dbReference type="Pfam" id="PF25024">
    <property type="entry name" value="EGF_TEN"/>
    <property type="match status" value="1"/>
</dbReference>
<comment type="subcellular location">
    <subcellularLocation>
        <location evidence="1">Cell membrane</location>
    </subcellularLocation>
    <subcellularLocation>
        <location evidence="2 17">Membrane</location>
        <topology evidence="2 17">Single-pass type I membrane protein</topology>
    </subcellularLocation>
</comment>
<feature type="domain" description="EGF-like" evidence="21">
    <location>
        <begin position="530"/>
        <end position="566"/>
    </location>
</feature>
<dbReference type="FunFam" id="2.10.25.10:FF:000117">
    <property type="entry name" value="Delta-like protein"/>
    <property type="match status" value="1"/>
</dbReference>
<evidence type="ECO:0000256" key="11">
    <source>
        <dbReference type="ARBA" id="ARBA00022989"/>
    </source>
</evidence>
<feature type="disulfide bond" evidence="15">
    <location>
        <begin position="556"/>
        <end position="565"/>
    </location>
</feature>
<feature type="domain" description="EGF-like" evidence="21">
    <location>
        <begin position="235"/>
        <end position="268"/>
    </location>
</feature>
<evidence type="ECO:0000256" key="5">
    <source>
        <dbReference type="ARBA" id="ARBA00022536"/>
    </source>
</evidence>
<feature type="disulfide bond" evidence="15">
    <location>
        <begin position="480"/>
        <end position="489"/>
    </location>
</feature>
<feature type="domain" description="EGF-like" evidence="21">
    <location>
        <begin position="492"/>
        <end position="528"/>
    </location>
</feature>
<dbReference type="PROSITE" id="PS50026">
    <property type="entry name" value="EGF_3"/>
    <property type="match status" value="15"/>
</dbReference>
<dbReference type="Proteomes" id="UP000386466">
    <property type="component" value="Unassembled WGS sequence"/>
</dbReference>
<dbReference type="Pfam" id="PF23575">
    <property type="entry name" value="JAG1"/>
    <property type="match status" value="1"/>
</dbReference>
<keyword evidence="10" id="KW-0914">Notch signaling pathway</keyword>
<feature type="domain" description="EGF-like" evidence="21">
    <location>
        <begin position="379"/>
        <end position="415"/>
    </location>
</feature>
<dbReference type="GO" id="GO:0045597">
    <property type="term" value="P:positive regulation of cell differentiation"/>
    <property type="evidence" value="ECO:0007669"/>
    <property type="project" value="UniProtKB-ARBA"/>
</dbReference>
<dbReference type="GO" id="GO:0005509">
    <property type="term" value="F:calcium ion binding"/>
    <property type="evidence" value="ECO:0007669"/>
    <property type="project" value="InterPro"/>
</dbReference>
<evidence type="ECO:0000256" key="19">
    <source>
        <dbReference type="SAM" id="Phobius"/>
    </source>
</evidence>
<dbReference type="Gene3D" id="2.60.40.3510">
    <property type="match status" value="1"/>
</dbReference>
<dbReference type="InterPro" id="IPR018097">
    <property type="entry name" value="EGF_Ca-bd_CS"/>
</dbReference>
<dbReference type="PRINTS" id="PR00010">
    <property type="entry name" value="EGFBLOOD"/>
</dbReference>
<feature type="disulfide bond" evidence="16">
    <location>
        <begin position="192"/>
        <end position="201"/>
    </location>
</feature>
<evidence type="ECO:0000256" key="16">
    <source>
        <dbReference type="PROSITE-ProRule" id="PRU00377"/>
    </source>
</evidence>
<evidence type="ECO:0000256" key="6">
    <source>
        <dbReference type="ARBA" id="ARBA00022692"/>
    </source>
</evidence>
<dbReference type="FunFam" id="2.10.25.10:FF:000061">
    <property type="entry name" value="Delta-like protein"/>
    <property type="match status" value="1"/>
</dbReference>
<evidence type="ECO:0000259" key="22">
    <source>
        <dbReference type="PROSITE" id="PS51051"/>
    </source>
</evidence>
<evidence type="ECO:0000313" key="24">
    <source>
        <dbReference type="Proteomes" id="UP000386466"/>
    </source>
</evidence>
<feature type="domain" description="EGF-like" evidence="21">
    <location>
        <begin position="672"/>
        <end position="708"/>
    </location>
</feature>
<feature type="domain" description="EGF-like" evidence="21">
    <location>
        <begin position="591"/>
        <end position="632"/>
    </location>
</feature>
<feature type="domain" description="DSL" evidence="22">
    <location>
        <begin position="190"/>
        <end position="234"/>
    </location>
</feature>
<feature type="region of interest" description="Disordered" evidence="18">
    <location>
        <begin position="1157"/>
        <end position="1223"/>
    </location>
</feature>
<feature type="disulfide bond" evidence="15">
    <location>
        <begin position="622"/>
        <end position="631"/>
    </location>
</feature>
<dbReference type="PROSITE" id="PS51051">
    <property type="entry name" value="DSL"/>
    <property type="match status" value="1"/>
</dbReference>
<feature type="domain" description="EGF-like" evidence="21">
    <location>
        <begin position="301"/>
        <end position="339"/>
    </location>
</feature>
<feature type="disulfide bond" evidence="15">
    <location>
        <begin position="367"/>
        <end position="376"/>
    </location>
</feature>
<dbReference type="FunFam" id="2.10.25.10:FF:000148">
    <property type="entry name" value="Delta-like protein"/>
    <property type="match status" value="2"/>
</dbReference>
<dbReference type="InterPro" id="IPR000152">
    <property type="entry name" value="EGF-type_Asp/Asn_hydroxyl_site"/>
</dbReference>
<feature type="domain" description="EGF-like" evidence="21">
    <location>
        <begin position="634"/>
        <end position="670"/>
    </location>
</feature>
<dbReference type="PROSITE" id="PS01186">
    <property type="entry name" value="EGF_2"/>
    <property type="match status" value="11"/>
</dbReference>
<feature type="domain" description="EGF-like" evidence="21">
    <location>
        <begin position="455"/>
        <end position="490"/>
    </location>
</feature>
<dbReference type="SMART" id="SM00051">
    <property type="entry name" value="DSL"/>
    <property type="match status" value="1"/>
</dbReference>
<dbReference type="FunFam" id="2.10.25.10:FF:000007">
    <property type="entry name" value="Delta-like protein"/>
    <property type="match status" value="3"/>
</dbReference>
<evidence type="ECO:0000256" key="9">
    <source>
        <dbReference type="ARBA" id="ARBA00022837"/>
    </source>
</evidence>
<keyword evidence="24" id="KW-1185">Reference proteome</keyword>
<feature type="domain" description="EGF-like" evidence="21">
    <location>
        <begin position="787"/>
        <end position="823"/>
    </location>
</feature>
<comment type="caution">
    <text evidence="15">Lacks conserved residue(s) required for the propagation of feature annotation.</text>
</comment>
<dbReference type="FunFam" id="2.10.25.10:FF:000143">
    <property type="entry name" value="Protein crumbs 1"/>
    <property type="match status" value="2"/>
</dbReference>
<dbReference type="FunFam" id="2.10.25.10:FF:000018">
    <property type="entry name" value="Delta-like 1"/>
    <property type="match status" value="1"/>
</dbReference>
<dbReference type="InterPro" id="IPR056986">
    <property type="entry name" value="JAG1_1/2_dom"/>
</dbReference>
<dbReference type="SMART" id="SM00179">
    <property type="entry name" value="EGF_CA"/>
    <property type="match status" value="14"/>
</dbReference>
<dbReference type="InterPro" id="IPR001881">
    <property type="entry name" value="EGF-like_Ca-bd_dom"/>
</dbReference>
<feature type="disulfide bond" evidence="16">
    <location>
        <begin position="225"/>
        <end position="234"/>
    </location>
</feature>